<evidence type="ECO:0000313" key="5">
    <source>
        <dbReference type="Proteomes" id="UP000192223"/>
    </source>
</evidence>
<keyword evidence="1" id="KW-0245">EGF-like domain</keyword>
<feature type="chain" id="PRO_5010745609" evidence="3">
    <location>
        <begin position="18"/>
        <end position="417"/>
    </location>
</feature>
<evidence type="ECO:0000259" key="4">
    <source>
        <dbReference type="SMART" id="SM00179"/>
    </source>
</evidence>
<evidence type="ECO:0000256" key="2">
    <source>
        <dbReference type="ARBA" id="ARBA00023157"/>
    </source>
</evidence>
<keyword evidence="3" id="KW-0732">Signal</keyword>
<gene>
    <name evidence="6" type="primary">LOC108735691</name>
</gene>
<dbReference type="FunFam" id="2.10.25.10:FF:000139">
    <property type="entry name" value="Fibulin-1"/>
    <property type="match status" value="1"/>
</dbReference>
<dbReference type="PROSITE" id="PS01187">
    <property type="entry name" value="EGF_CA"/>
    <property type="match status" value="1"/>
</dbReference>
<dbReference type="SUPFAM" id="SSF57196">
    <property type="entry name" value="EGF/Laminin"/>
    <property type="match status" value="1"/>
</dbReference>
<dbReference type="InterPro" id="IPR018097">
    <property type="entry name" value="EGF_Ca-bd_CS"/>
</dbReference>
<dbReference type="AlphaFoldDB" id="A0A1W4WTB3"/>
<dbReference type="Pfam" id="PF07645">
    <property type="entry name" value="EGF_CA"/>
    <property type="match status" value="1"/>
</dbReference>
<protein>
    <submittedName>
        <fullName evidence="6">Uncharacterized protein LOC108735691</fullName>
    </submittedName>
</protein>
<dbReference type="RefSeq" id="XP_018323270.1">
    <property type="nucleotide sequence ID" value="XM_018467768.1"/>
</dbReference>
<name>A0A1W4WTB3_AGRPL</name>
<dbReference type="SMART" id="SM00179">
    <property type="entry name" value="EGF_CA"/>
    <property type="match status" value="1"/>
</dbReference>
<keyword evidence="5" id="KW-1185">Reference proteome</keyword>
<organism evidence="5 6">
    <name type="scientific">Agrilus planipennis</name>
    <name type="common">Emerald ash borer</name>
    <name type="synonym">Agrilus marcopoli</name>
    <dbReference type="NCBI Taxonomy" id="224129"/>
    <lineage>
        <taxon>Eukaryota</taxon>
        <taxon>Metazoa</taxon>
        <taxon>Ecdysozoa</taxon>
        <taxon>Arthropoda</taxon>
        <taxon>Hexapoda</taxon>
        <taxon>Insecta</taxon>
        <taxon>Pterygota</taxon>
        <taxon>Neoptera</taxon>
        <taxon>Endopterygota</taxon>
        <taxon>Coleoptera</taxon>
        <taxon>Polyphaga</taxon>
        <taxon>Elateriformia</taxon>
        <taxon>Buprestoidea</taxon>
        <taxon>Buprestidae</taxon>
        <taxon>Agrilinae</taxon>
        <taxon>Agrilus</taxon>
    </lineage>
</organism>
<evidence type="ECO:0000313" key="6">
    <source>
        <dbReference type="RefSeq" id="XP_018323270.1"/>
    </source>
</evidence>
<dbReference type="KEGG" id="apln:108735691"/>
<feature type="domain" description="EGF-like calcium-binding" evidence="4">
    <location>
        <begin position="328"/>
        <end position="371"/>
    </location>
</feature>
<keyword evidence="2" id="KW-1015">Disulfide bond</keyword>
<evidence type="ECO:0000256" key="1">
    <source>
        <dbReference type="ARBA" id="ARBA00022536"/>
    </source>
</evidence>
<dbReference type="InterPro" id="IPR001881">
    <property type="entry name" value="EGF-like_Ca-bd_dom"/>
</dbReference>
<dbReference type="CDD" id="cd00054">
    <property type="entry name" value="EGF_CA"/>
    <property type="match status" value="1"/>
</dbReference>
<accession>A0A1W4WTB3</accession>
<dbReference type="InterPro" id="IPR049883">
    <property type="entry name" value="NOTCH1_EGF-like"/>
</dbReference>
<dbReference type="STRING" id="224129.A0A1W4WTB3"/>
<dbReference type="GeneID" id="108735691"/>
<reference evidence="6" key="1">
    <citation type="submission" date="2025-08" db="UniProtKB">
        <authorList>
            <consortium name="RefSeq"/>
        </authorList>
    </citation>
    <scope>IDENTIFICATION</scope>
    <source>
        <tissue evidence="6">Entire body</tissue>
    </source>
</reference>
<dbReference type="OrthoDB" id="5985519at2759"/>
<evidence type="ECO:0000256" key="3">
    <source>
        <dbReference type="SAM" id="SignalP"/>
    </source>
</evidence>
<dbReference type="Gene3D" id="2.10.25.10">
    <property type="entry name" value="Laminin"/>
    <property type="match status" value="1"/>
</dbReference>
<sequence>MMSLFIILTLLIQSSFAGDLLSTEDTEEEKEWETLRTRTLPPVTDNPFSKDSSSGRDEINTTEIEEAVRDIGYFLRNHKFNEWDRRYYRNGSSGPRDYHMTFPRPPLRSLHWEVRKFCEESFVICVKYVAQEARSAGLKRQDDSVYVTIQQKWFESNYSEQVNAIDSHCRALKSRDDITGRPFQGPIERYQWRVTATYYMCWYTLNEVPFLRHFNETCDNSANCIGQLSGLYNNDPRAKDEQPFACALYSFCPDMCCTLPVTNDTKSCWEQRKDNPCFEGNPAGQRDCSMELWRNTDFNDIVLNRWNVTCKCPREGVEWNSRFGMCIDVDECLLGLHNCSLGTQECINLVGSFRCVCRWGYIWDKVSQGCTESKAVRLITYRKQEDDSKKSTSETETSFIKRILRMFQGPKKQPNRQ</sequence>
<dbReference type="GO" id="GO:0005509">
    <property type="term" value="F:calcium ion binding"/>
    <property type="evidence" value="ECO:0007669"/>
    <property type="project" value="InterPro"/>
</dbReference>
<dbReference type="InParanoid" id="A0A1W4WTB3"/>
<proteinExistence type="predicted"/>
<dbReference type="Proteomes" id="UP000192223">
    <property type="component" value="Unplaced"/>
</dbReference>
<feature type="signal peptide" evidence="3">
    <location>
        <begin position="1"/>
        <end position="17"/>
    </location>
</feature>